<evidence type="ECO:0000256" key="1">
    <source>
        <dbReference type="SAM" id="MobiDB-lite"/>
    </source>
</evidence>
<proteinExistence type="predicted"/>
<feature type="region of interest" description="Disordered" evidence="1">
    <location>
        <begin position="67"/>
        <end position="87"/>
    </location>
</feature>
<organism evidence="3">
    <name type="scientific">Siphoviridae sp. ctksc2</name>
    <dbReference type="NCBI Taxonomy" id="2825645"/>
    <lineage>
        <taxon>Viruses</taxon>
        <taxon>Duplodnaviria</taxon>
        <taxon>Heunggongvirae</taxon>
        <taxon>Uroviricota</taxon>
        <taxon>Caudoviricetes</taxon>
    </lineage>
</organism>
<name>A0A8S5URX0_9CAUD</name>
<evidence type="ECO:0000313" key="3">
    <source>
        <dbReference type="EMBL" id="DAF97179.1"/>
    </source>
</evidence>
<accession>A0A8S5URX0</accession>
<feature type="transmembrane region" description="Helical" evidence="2">
    <location>
        <begin position="6"/>
        <end position="27"/>
    </location>
</feature>
<evidence type="ECO:0000256" key="2">
    <source>
        <dbReference type="SAM" id="Phobius"/>
    </source>
</evidence>
<reference evidence="3" key="1">
    <citation type="journal article" date="2021" name="Proc. Natl. Acad. Sci. U.S.A.">
        <title>A Catalog of Tens of Thousands of Viruses from Human Metagenomes Reveals Hidden Associations with Chronic Diseases.</title>
        <authorList>
            <person name="Tisza M.J."/>
            <person name="Buck C.B."/>
        </authorList>
    </citation>
    <scope>NUCLEOTIDE SEQUENCE</scope>
    <source>
        <strain evidence="3">Ctksc2</strain>
    </source>
</reference>
<keyword evidence="2" id="KW-0472">Membrane</keyword>
<protein>
    <submittedName>
        <fullName evidence="3">Uncharacterized protein</fullName>
    </submittedName>
</protein>
<keyword evidence="2" id="KW-1133">Transmembrane helix</keyword>
<keyword evidence="2" id="KW-0812">Transmembrane</keyword>
<dbReference type="EMBL" id="BK016127">
    <property type="protein sequence ID" value="DAF97179.1"/>
    <property type="molecule type" value="Genomic_DNA"/>
</dbReference>
<sequence>MRAADLIAVVITSGLAATLVGQIGAAIRALWHARQGRETEVQAARREAAQWECVARRTRAIALDRGAPLSDLPRGPGESPIRDLADD</sequence>